<protein>
    <submittedName>
        <fullName evidence="8">Fungal specific transcription factor domain-containing protein</fullName>
    </submittedName>
</protein>
<feature type="transmembrane region" description="Helical" evidence="6">
    <location>
        <begin position="431"/>
        <end position="451"/>
    </location>
</feature>
<keyword evidence="6" id="KW-0472">Membrane</keyword>
<dbReference type="GO" id="GO:0003700">
    <property type="term" value="F:DNA-binding transcription factor activity"/>
    <property type="evidence" value="ECO:0007669"/>
    <property type="project" value="InterPro"/>
</dbReference>
<keyword evidence="9" id="KW-1185">Reference proteome</keyword>
<dbReference type="AlphaFoldDB" id="A0A395RSD8"/>
<dbReference type="GO" id="GO:0005634">
    <property type="term" value="C:nucleus"/>
    <property type="evidence" value="ECO:0007669"/>
    <property type="project" value="UniProtKB-SubCell"/>
</dbReference>
<evidence type="ECO:0000313" key="8">
    <source>
        <dbReference type="EMBL" id="RGP62722.1"/>
    </source>
</evidence>
<reference evidence="8 9" key="1">
    <citation type="journal article" date="2018" name="PLoS Pathog.">
        <title>Evolution of structural diversity of trichothecenes, a family of toxins produced by plant pathogenic and entomopathogenic fungi.</title>
        <authorList>
            <person name="Proctor R.H."/>
            <person name="McCormick S.P."/>
            <person name="Kim H.S."/>
            <person name="Cardoza R.E."/>
            <person name="Stanley A.M."/>
            <person name="Lindo L."/>
            <person name="Kelly A."/>
            <person name="Brown D.W."/>
            <person name="Lee T."/>
            <person name="Vaughan M.M."/>
            <person name="Alexander N.J."/>
            <person name="Busman M."/>
            <person name="Gutierrez S."/>
        </authorList>
    </citation>
    <scope>NUCLEOTIDE SEQUENCE [LARGE SCALE GENOMIC DNA]</scope>
    <source>
        <strain evidence="8 9">NRRL 3299</strain>
    </source>
</reference>
<keyword evidence="6" id="KW-1133">Transmembrane helix</keyword>
<sequence length="531" mass="59718">MTEIERSNDAIFYGWLQFAGADLGDIGSCHGIPVFSESGRRWIQKQTGVQDIFSGVYDASEQSFRQIHPESISVLLRLDDIIPRHDIESWADAFHTSSLRLVFPVFSRELFQETIDAAYDKPDPISLKVSSARTCILAFVAMLSKLEPEKVPAISQHDVALYAAAAEQSLLSALGTPTLISLQACLMLVIYQDFSGQLQSAAMLLSLACRCVFALRGHRRTSGATSTVEDTHKREYFWLCYFFDKHISLRTGQPPALSDAQLDLDLPLNYDFYALPQDGSEILSFSSDILYPCDLKLTKIKSQIFSVLNSRTAATKTNAQLIVDITAMDAELESWRLSVPEELRPRLSNVSDMIHGNMHHVAKMLLIYSHLEYYFLLAAVHRTSGRSGTWWDGGALELGALRSSMHVSVEASRSTLRLLKSGLWDIHKESFWLFIFYPIWAAMTIFCYILYEPTSSDVQTDLNLLKLLPRLPRRDMKGFSRYNQERQNVAICVYGTKMPQNATKLPKMSGFSNNAVITSKTLAMINCSTLV</sequence>
<name>A0A395RSD8_FUSSP</name>
<comment type="subcellular location">
    <subcellularLocation>
        <location evidence="1">Nucleus</location>
    </subcellularLocation>
</comment>
<proteinExistence type="predicted"/>
<dbReference type="GO" id="GO:0008270">
    <property type="term" value="F:zinc ion binding"/>
    <property type="evidence" value="ECO:0007669"/>
    <property type="project" value="InterPro"/>
</dbReference>
<accession>A0A395RSD8</accession>
<dbReference type="SMART" id="SM00906">
    <property type="entry name" value="Fungal_trans"/>
    <property type="match status" value="1"/>
</dbReference>
<keyword evidence="2" id="KW-0805">Transcription regulation</keyword>
<dbReference type="GO" id="GO:0006351">
    <property type="term" value="P:DNA-templated transcription"/>
    <property type="evidence" value="ECO:0007669"/>
    <property type="project" value="InterPro"/>
</dbReference>
<evidence type="ECO:0000259" key="7">
    <source>
        <dbReference type="SMART" id="SM00906"/>
    </source>
</evidence>
<keyword evidence="4" id="KW-0804">Transcription</keyword>
<evidence type="ECO:0000313" key="9">
    <source>
        <dbReference type="Proteomes" id="UP000266152"/>
    </source>
</evidence>
<dbReference type="Pfam" id="PF04082">
    <property type="entry name" value="Fungal_trans"/>
    <property type="match status" value="1"/>
</dbReference>
<evidence type="ECO:0000256" key="6">
    <source>
        <dbReference type="SAM" id="Phobius"/>
    </source>
</evidence>
<keyword evidence="5" id="KW-0539">Nucleus</keyword>
<dbReference type="CDD" id="cd12148">
    <property type="entry name" value="fungal_TF_MHR"/>
    <property type="match status" value="1"/>
</dbReference>
<gene>
    <name evidence="8" type="ORF">FSPOR_9109</name>
</gene>
<evidence type="ECO:0000256" key="3">
    <source>
        <dbReference type="ARBA" id="ARBA00023125"/>
    </source>
</evidence>
<dbReference type="EMBL" id="PXOF01000143">
    <property type="protein sequence ID" value="RGP62722.1"/>
    <property type="molecule type" value="Genomic_DNA"/>
</dbReference>
<evidence type="ECO:0000256" key="4">
    <source>
        <dbReference type="ARBA" id="ARBA00023163"/>
    </source>
</evidence>
<keyword evidence="6" id="KW-0812">Transmembrane</keyword>
<dbReference type="InterPro" id="IPR050987">
    <property type="entry name" value="AtrR-like"/>
</dbReference>
<comment type="caution">
    <text evidence="8">The sequence shown here is derived from an EMBL/GenBank/DDBJ whole genome shotgun (WGS) entry which is preliminary data.</text>
</comment>
<organism evidence="8 9">
    <name type="scientific">Fusarium sporotrichioides</name>
    <dbReference type="NCBI Taxonomy" id="5514"/>
    <lineage>
        <taxon>Eukaryota</taxon>
        <taxon>Fungi</taxon>
        <taxon>Dikarya</taxon>
        <taxon>Ascomycota</taxon>
        <taxon>Pezizomycotina</taxon>
        <taxon>Sordariomycetes</taxon>
        <taxon>Hypocreomycetidae</taxon>
        <taxon>Hypocreales</taxon>
        <taxon>Nectriaceae</taxon>
        <taxon>Fusarium</taxon>
    </lineage>
</organism>
<dbReference type="Proteomes" id="UP000266152">
    <property type="component" value="Unassembled WGS sequence"/>
</dbReference>
<keyword evidence="3" id="KW-0238">DNA-binding</keyword>
<dbReference type="PANTHER" id="PTHR46910">
    <property type="entry name" value="TRANSCRIPTION FACTOR PDR1"/>
    <property type="match status" value="1"/>
</dbReference>
<dbReference type="STRING" id="5514.A0A395RSD8"/>
<dbReference type="GO" id="GO:0003677">
    <property type="term" value="F:DNA binding"/>
    <property type="evidence" value="ECO:0007669"/>
    <property type="project" value="UniProtKB-KW"/>
</dbReference>
<evidence type="ECO:0000256" key="5">
    <source>
        <dbReference type="ARBA" id="ARBA00023242"/>
    </source>
</evidence>
<feature type="domain" description="Xylanolytic transcriptional activator regulatory" evidence="7">
    <location>
        <begin position="201"/>
        <end position="273"/>
    </location>
</feature>
<dbReference type="InterPro" id="IPR007219">
    <property type="entry name" value="XnlR_reg_dom"/>
</dbReference>
<evidence type="ECO:0000256" key="1">
    <source>
        <dbReference type="ARBA" id="ARBA00004123"/>
    </source>
</evidence>
<dbReference type="PANTHER" id="PTHR46910:SF37">
    <property type="entry name" value="ZN(II)2CYS6 TRANSCRIPTION FACTOR (EUROFUNG)"/>
    <property type="match status" value="1"/>
</dbReference>
<evidence type="ECO:0000256" key="2">
    <source>
        <dbReference type="ARBA" id="ARBA00023015"/>
    </source>
</evidence>